<dbReference type="RefSeq" id="WP_189173048.1">
    <property type="nucleotide sequence ID" value="NZ_BMNG01000002.1"/>
</dbReference>
<dbReference type="InterPro" id="IPR017972">
    <property type="entry name" value="Cyt_P450_CS"/>
</dbReference>
<keyword evidence="2" id="KW-0560">Oxidoreductase</keyword>
<dbReference type="PRINTS" id="PR00359">
    <property type="entry name" value="BP450"/>
</dbReference>
<organism evidence="4 5">
    <name type="scientific">Streptomyces lasiicapitis</name>
    <dbReference type="NCBI Taxonomy" id="1923961"/>
    <lineage>
        <taxon>Bacteria</taxon>
        <taxon>Bacillati</taxon>
        <taxon>Actinomycetota</taxon>
        <taxon>Actinomycetes</taxon>
        <taxon>Kitasatosporales</taxon>
        <taxon>Streptomycetaceae</taxon>
        <taxon>Streptomyces</taxon>
    </lineage>
</organism>
<dbReference type="Proteomes" id="UP000656881">
    <property type="component" value="Unassembled WGS sequence"/>
</dbReference>
<evidence type="ECO:0000313" key="5">
    <source>
        <dbReference type="Proteomes" id="UP000656881"/>
    </source>
</evidence>
<feature type="compositionally biased region" description="Gly residues" evidence="3">
    <location>
        <begin position="179"/>
        <end position="198"/>
    </location>
</feature>
<proteinExistence type="inferred from homology"/>
<dbReference type="PANTHER" id="PTHR46696">
    <property type="entry name" value="P450, PUTATIVE (EUROFUNG)-RELATED"/>
    <property type="match status" value="1"/>
</dbReference>
<dbReference type="EMBL" id="BMNG01000002">
    <property type="protein sequence ID" value="GGO37444.1"/>
    <property type="molecule type" value="Genomic_DNA"/>
</dbReference>
<reference evidence="5" key="1">
    <citation type="journal article" date="2019" name="Int. J. Syst. Evol. Microbiol.">
        <title>The Global Catalogue of Microorganisms (GCM) 10K type strain sequencing project: providing services to taxonomists for standard genome sequencing and annotation.</title>
        <authorList>
            <consortium name="The Broad Institute Genomics Platform"/>
            <consortium name="The Broad Institute Genome Sequencing Center for Infectious Disease"/>
            <person name="Wu L."/>
            <person name="Ma J."/>
        </authorList>
    </citation>
    <scope>NUCLEOTIDE SEQUENCE [LARGE SCALE GENOMIC DNA]</scope>
    <source>
        <strain evidence="5">CGMCC 4.7349</strain>
    </source>
</reference>
<keyword evidence="2" id="KW-0408">Iron</keyword>
<feature type="region of interest" description="Disordered" evidence="3">
    <location>
        <begin position="407"/>
        <end position="429"/>
    </location>
</feature>
<feature type="region of interest" description="Disordered" evidence="3">
    <location>
        <begin position="172"/>
        <end position="199"/>
    </location>
</feature>
<evidence type="ECO:0000256" key="2">
    <source>
        <dbReference type="RuleBase" id="RU000461"/>
    </source>
</evidence>
<dbReference type="Pfam" id="PF00067">
    <property type="entry name" value="p450"/>
    <property type="match status" value="1"/>
</dbReference>
<evidence type="ECO:0000256" key="1">
    <source>
        <dbReference type="ARBA" id="ARBA00010617"/>
    </source>
</evidence>
<dbReference type="InterPro" id="IPR002397">
    <property type="entry name" value="Cyt_P450_B"/>
</dbReference>
<dbReference type="PANTHER" id="PTHR46696:SF4">
    <property type="entry name" value="BIOTIN BIOSYNTHESIS CYTOCHROME P450"/>
    <property type="match status" value="1"/>
</dbReference>
<dbReference type="SUPFAM" id="SSF48264">
    <property type="entry name" value="Cytochrome P450"/>
    <property type="match status" value="1"/>
</dbReference>
<keyword evidence="5" id="KW-1185">Reference proteome</keyword>
<gene>
    <name evidence="4" type="ORF">GCM10012286_10920</name>
</gene>
<evidence type="ECO:0000313" key="4">
    <source>
        <dbReference type="EMBL" id="GGO37444.1"/>
    </source>
</evidence>
<name>A0ABQ2LJW2_9ACTN</name>
<sequence length="429" mass="46517">MTYQSLRPVPLSVLADQWGAPEAHFWLRGIAPERPVAFDEQAGLWNVYGYPEAVEVFSDPAAYTSDTVPYIAPDAPEYEKSGLLTQMDPPAHRQLRQLAGRAFTPRLVAGLAPRICALTHELLDQADGRGTLELVDDLAHPLPVTVIAELLGVPASDRPLFRQWSEEIFPREKVTARGGSAGTADGDGGSGGASGTDGGGDEIAAAFDLVRRMNEYFAVHADDRRRQPREDLLTRLVQAEVDGERLSEAALGNFAQLLLVAGHITTTMLLGNTVLCLDAHPERRAELRRDPAALPAVIEESLRLLTPFEVFYRATTRDVELGGQRVPAGQVLALWTGAANRDERVFAGPHDFVPGRDPNPHIAFGRGIHFCLGAPLARLEGRIALGILLERHPELRTDPDNPPVLMANPELTGPRTLPLLTAGRPGMAA</sequence>
<dbReference type="InterPro" id="IPR001128">
    <property type="entry name" value="Cyt_P450"/>
</dbReference>
<dbReference type="CDD" id="cd11032">
    <property type="entry name" value="P450_EryK-like"/>
    <property type="match status" value="1"/>
</dbReference>
<comment type="similarity">
    <text evidence="1 2">Belongs to the cytochrome P450 family.</text>
</comment>
<accession>A0ABQ2LJW2</accession>
<dbReference type="InterPro" id="IPR036396">
    <property type="entry name" value="Cyt_P450_sf"/>
</dbReference>
<evidence type="ECO:0000256" key="3">
    <source>
        <dbReference type="SAM" id="MobiDB-lite"/>
    </source>
</evidence>
<protein>
    <submittedName>
        <fullName evidence="4">Cytochrome P450</fullName>
    </submittedName>
</protein>
<keyword evidence="2" id="KW-0479">Metal-binding</keyword>
<keyword evidence="2" id="KW-0349">Heme</keyword>
<dbReference type="Gene3D" id="1.10.630.10">
    <property type="entry name" value="Cytochrome P450"/>
    <property type="match status" value="1"/>
</dbReference>
<dbReference type="PROSITE" id="PS00086">
    <property type="entry name" value="CYTOCHROME_P450"/>
    <property type="match status" value="1"/>
</dbReference>
<comment type="caution">
    <text evidence="4">The sequence shown here is derived from an EMBL/GenBank/DDBJ whole genome shotgun (WGS) entry which is preliminary data.</text>
</comment>
<keyword evidence="2" id="KW-0503">Monooxygenase</keyword>